<keyword evidence="2" id="KW-0547">Nucleotide-binding</keyword>
<evidence type="ECO:0000313" key="5">
    <source>
        <dbReference type="EMBL" id="PFH01654.1"/>
    </source>
</evidence>
<feature type="domain" description="ABC transporter" evidence="4">
    <location>
        <begin position="4"/>
        <end position="239"/>
    </location>
</feature>
<evidence type="ECO:0000313" key="6">
    <source>
        <dbReference type="Proteomes" id="UP000223596"/>
    </source>
</evidence>
<organism evidence="5 6">
    <name type="scientific">Acetivibrio thermocellus AD2</name>
    <dbReference type="NCBI Taxonomy" id="1138384"/>
    <lineage>
        <taxon>Bacteria</taxon>
        <taxon>Bacillati</taxon>
        <taxon>Bacillota</taxon>
        <taxon>Clostridia</taxon>
        <taxon>Eubacteriales</taxon>
        <taxon>Oscillospiraceae</taxon>
        <taxon>Acetivibrio</taxon>
    </lineage>
</organism>
<name>A0AB36TCE4_ACETH</name>
<dbReference type="SMART" id="SM00382">
    <property type="entry name" value="AAA"/>
    <property type="match status" value="1"/>
</dbReference>
<dbReference type="GO" id="GO:0016887">
    <property type="term" value="F:ATP hydrolysis activity"/>
    <property type="evidence" value="ECO:0007669"/>
    <property type="project" value="InterPro"/>
</dbReference>
<evidence type="ECO:0000259" key="4">
    <source>
        <dbReference type="PROSITE" id="PS50893"/>
    </source>
</evidence>
<dbReference type="AlphaFoldDB" id="A0AB36TCE4"/>
<accession>A0AB36TCE4</accession>
<dbReference type="PROSITE" id="PS00211">
    <property type="entry name" value="ABC_TRANSPORTER_1"/>
    <property type="match status" value="1"/>
</dbReference>
<keyword evidence="1" id="KW-0813">Transport</keyword>
<evidence type="ECO:0000256" key="2">
    <source>
        <dbReference type="ARBA" id="ARBA00022741"/>
    </source>
</evidence>
<dbReference type="Gene3D" id="3.40.50.300">
    <property type="entry name" value="P-loop containing nucleotide triphosphate hydrolases"/>
    <property type="match status" value="1"/>
</dbReference>
<dbReference type="SUPFAM" id="SSF52540">
    <property type="entry name" value="P-loop containing nucleoside triphosphate hydrolases"/>
    <property type="match status" value="1"/>
</dbReference>
<dbReference type="InterPro" id="IPR027417">
    <property type="entry name" value="P-loop_NTPase"/>
</dbReference>
<evidence type="ECO:0000256" key="1">
    <source>
        <dbReference type="ARBA" id="ARBA00022448"/>
    </source>
</evidence>
<sequence>MSKICLQNVSLEYEEDNSRFCAIKDISMSINEGEFVSIIGPSGCGKSTLLSLLTGLNFPTDGYILLDGKQIQGTGTERGVVFQHYSLFPWMTARKNLIFGLKQVYKKKSKKEIEEIADRYLELVGLGDFKNKYPSQLSGGMQQRVAIARAFAMNPGILLMDEPFGALDAKNRVVLQELLLNLWDNGNERKTVILVTHDIDEAILLSDKIIVMTAGPGTIKKQIDVNFKRPRDRTSLIRSEEYMSLRNKLVSLFYDDLIEKIGGDEVVL</sequence>
<dbReference type="PANTHER" id="PTHR42788">
    <property type="entry name" value="TAURINE IMPORT ATP-BINDING PROTEIN-RELATED"/>
    <property type="match status" value="1"/>
</dbReference>
<dbReference type="GO" id="GO:0005524">
    <property type="term" value="F:ATP binding"/>
    <property type="evidence" value="ECO:0007669"/>
    <property type="project" value="UniProtKB-KW"/>
</dbReference>
<dbReference type="CDD" id="cd03293">
    <property type="entry name" value="ABC_NrtD_SsuB_transporters"/>
    <property type="match status" value="1"/>
</dbReference>
<protein>
    <submittedName>
        <fullName evidence="5">NitT/TauT family transport system ATP-binding protein</fullName>
    </submittedName>
</protein>
<comment type="caution">
    <text evidence="5">The sequence shown here is derived from an EMBL/GenBank/DDBJ whole genome shotgun (WGS) entry which is preliminary data.</text>
</comment>
<dbReference type="InterPro" id="IPR003439">
    <property type="entry name" value="ABC_transporter-like_ATP-bd"/>
</dbReference>
<dbReference type="InterPro" id="IPR003593">
    <property type="entry name" value="AAA+_ATPase"/>
</dbReference>
<dbReference type="PANTHER" id="PTHR42788:SF13">
    <property type="entry name" value="ALIPHATIC SULFONATES IMPORT ATP-BINDING PROTEIN SSUB"/>
    <property type="match status" value="1"/>
</dbReference>
<dbReference type="GeneID" id="35804158"/>
<gene>
    <name evidence="5" type="ORF">M972_11393</name>
</gene>
<dbReference type="RefSeq" id="WP_003514437.1">
    <property type="nucleotide sequence ID" value="NZ_CP013828.1"/>
</dbReference>
<dbReference type="EMBL" id="PDBW01000001">
    <property type="protein sequence ID" value="PFH01654.1"/>
    <property type="molecule type" value="Genomic_DNA"/>
</dbReference>
<dbReference type="Proteomes" id="UP000223596">
    <property type="component" value="Unassembled WGS sequence"/>
</dbReference>
<dbReference type="Pfam" id="PF00005">
    <property type="entry name" value="ABC_tran"/>
    <property type="match status" value="1"/>
</dbReference>
<keyword evidence="3 5" id="KW-0067">ATP-binding</keyword>
<reference evidence="5 6" key="1">
    <citation type="submission" date="2017-09" db="EMBL/GenBank/DDBJ databases">
        <title>Evaluation of Pacific Biosciences Sequencing Technology to Finishing C. thermocellum Genome Sequences.</title>
        <authorList>
            <person name="Brown S."/>
        </authorList>
    </citation>
    <scope>NUCLEOTIDE SEQUENCE [LARGE SCALE GENOMIC DNA]</scope>
    <source>
        <strain evidence="5 6">AD2</strain>
    </source>
</reference>
<evidence type="ECO:0000256" key="3">
    <source>
        <dbReference type="ARBA" id="ARBA00022840"/>
    </source>
</evidence>
<dbReference type="PROSITE" id="PS50893">
    <property type="entry name" value="ABC_TRANSPORTER_2"/>
    <property type="match status" value="1"/>
</dbReference>
<dbReference type="InterPro" id="IPR050166">
    <property type="entry name" value="ABC_transporter_ATP-bind"/>
</dbReference>
<dbReference type="InterPro" id="IPR017871">
    <property type="entry name" value="ABC_transporter-like_CS"/>
</dbReference>
<proteinExistence type="predicted"/>